<comment type="caution">
    <text evidence="2">The sequence shown here is derived from an EMBL/GenBank/DDBJ whole genome shotgun (WGS) entry which is preliminary data.</text>
</comment>
<feature type="signal peptide" evidence="1">
    <location>
        <begin position="1"/>
        <end position="27"/>
    </location>
</feature>
<dbReference type="Proteomes" id="UP000028547">
    <property type="component" value="Unassembled WGS sequence"/>
</dbReference>
<evidence type="ECO:0000313" key="3">
    <source>
        <dbReference type="Proteomes" id="UP000028547"/>
    </source>
</evidence>
<feature type="chain" id="PRO_5001781735" description="Alginate export domain-containing protein" evidence="1">
    <location>
        <begin position="28"/>
        <end position="546"/>
    </location>
</feature>
<accession>A0A084ST58</accession>
<dbReference type="EMBL" id="JPMI01000136">
    <property type="protein sequence ID" value="KFA91643.1"/>
    <property type="molecule type" value="Genomic_DNA"/>
</dbReference>
<evidence type="ECO:0000256" key="1">
    <source>
        <dbReference type="SAM" id="SignalP"/>
    </source>
</evidence>
<evidence type="ECO:0008006" key="4">
    <source>
        <dbReference type="Google" id="ProtNLM"/>
    </source>
</evidence>
<organism evidence="2 3">
    <name type="scientific">Archangium violaceum Cb vi76</name>
    <dbReference type="NCBI Taxonomy" id="1406225"/>
    <lineage>
        <taxon>Bacteria</taxon>
        <taxon>Pseudomonadati</taxon>
        <taxon>Myxococcota</taxon>
        <taxon>Myxococcia</taxon>
        <taxon>Myxococcales</taxon>
        <taxon>Cystobacterineae</taxon>
        <taxon>Archangiaceae</taxon>
        <taxon>Archangium</taxon>
    </lineage>
</organism>
<protein>
    <recommendedName>
        <fullName evidence="4">Alginate export domain-containing protein</fullName>
    </recommendedName>
</protein>
<dbReference type="AlphaFoldDB" id="A0A084ST58"/>
<gene>
    <name evidence="2" type="ORF">Q664_20900</name>
</gene>
<keyword evidence="1" id="KW-0732">Signal</keyword>
<reference evidence="2 3" key="1">
    <citation type="submission" date="2014-07" db="EMBL/GenBank/DDBJ databases">
        <title>Draft Genome Sequence of Gephyronic Acid Producer, Cystobacter violaceus Strain Cb vi76.</title>
        <authorList>
            <person name="Stevens D.C."/>
            <person name="Young J."/>
            <person name="Carmichael R."/>
            <person name="Tan J."/>
            <person name="Taylor R.E."/>
        </authorList>
    </citation>
    <scope>NUCLEOTIDE SEQUENCE [LARGE SCALE GENOMIC DNA]</scope>
    <source>
        <strain evidence="2 3">Cb vi76</strain>
    </source>
</reference>
<sequence length="546" mass="59723">MTGRTKFRGCALALALGMTGLALPAAAQSTPLPGAYAEWQEARERTEDAPAREFVLINYFFTRLTASNQLGDPAGLRGVSLGPIGFPAGSAVRVEKREAFFVEQRWIPVIEYSPLFVDGMASFRAQFEVDYLWGRAANTVQQNEGGGFNADQINIQTKNVNVALYPTKDPNQLTLLFGTQPVYDSVHDPTRAPLGDIIRTGYKLTFLGSDATGLSVFSNYLGGQARLSLLPLGSFQADKATDDDPRLKFVWTALADYTYPLAPGTNVGLSLWHLRDDTKGEAYAFEGLVRSGPGSPGLGSFTGAPQFAIERPSGWVTWLGANFNHNVDFRTGPFGASGFVMYNAGRFRSNRPDTTLNRQVDISGLSANLELLYNFGRTSNDLVTLEGMFSTGDSDLRDGRYTSAFTFNEYGLPGAVWFNHKMLILFPFTSTVNNYTGAVTDISNQGFGLQSVIATGAYDLIPNKLNLKLGVGHARSSVTPPENTPGIPRGRIIGTEINAELRYTIRYLMTVGLHGGYMFRGAFYNGNPRVTENPWAAFTTFTWYAF</sequence>
<proteinExistence type="predicted"/>
<name>A0A084ST58_9BACT</name>
<evidence type="ECO:0000313" key="2">
    <source>
        <dbReference type="EMBL" id="KFA91643.1"/>
    </source>
</evidence>
<dbReference type="RefSeq" id="WP_043398022.1">
    <property type="nucleotide sequence ID" value="NZ_JPMI01000136.1"/>
</dbReference>